<keyword evidence="4" id="KW-1185">Reference proteome</keyword>
<comment type="caution">
    <text evidence="3">The sequence shown here is derived from an EMBL/GenBank/DDBJ whole genome shotgun (WGS) entry which is preliminary data.</text>
</comment>
<proteinExistence type="predicted"/>
<dbReference type="Gene3D" id="3.40.50.1240">
    <property type="entry name" value="Phosphoglycerate mutase-like"/>
    <property type="match status" value="1"/>
</dbReference>
<evidence type="ECO:0000256" key="1">
    <source>
        <dbReference type="SAM" id="Coils"/>
    </source>
</evidence>
<dbReference type="AlphaFoldDB" id="A0A0W0VSR0"/>
<evidence type="ECO:0000256" key="2">
    <source>
        <dbReference type="SAM" id="MobiDB-lite"/>
    </source>
</evidence>
<gene>
    <name evidence="3" type="ORF">Llan_0966</name>
</gene>
<feature type="region of interest" description="Disordered" evidence="2">
    <location>
        <begin position="356"/>
        <end position="403"/>
    </location>
</feature>
<dbReference type="OrthoDB" id="5633364at2"/>
<dbReference type="eggNOG" id="ENOG5031DMQ">
    <property type="taxonomic scope" value="Bacteria"/>
</dbReference>
<organism evidence="3 4">
    <name type="scientific">Legionella lansingensis</name>
    <dbReference type="NCBI Taxonomy" id="45067"/>
    <lineage>
        <taxon>Bacteria</taxon>
        <taxon>Pseudomonadati</taxon>
        <taxon>Pseudomonadota</taxon>
        <taxon>Gammaproteobacteria</taxon>
        <taxon>Legionellales</taxon>
        <taxon>Legionellaceae</taxon>
        <taxon>Legionella</taxon>
    </lineage>
</organism>
<feature type="coiled-coil region" evidence="1">
    <location>
        <begin position="34"/>
        <end position="61"/>
    </location>
</feature>
<dbReference type="SUPFAM" id="SSF53254">
    <property type="entry name" value="Phosphoglycerate mutase-like"/>
    <property type="match status" value="1"/>
</dbReference>
<accession>A0A0W0VSR0</accession>
<protein>
    <submittedName>
        <fullName evidence="3">Coiled-coil protein</fullName>
    </submittedName>
</protein>
<evidence type="ECO:0000313" key="3">
    <source>
        <dbReference type="EMBL" id="KTD23005.1"/>
    </source>
</evidence>
<dbReference type="InterPro" id="IPR029033">
    <property type="entry name" value="His_PPase_superfam"/>
</dbReference>
<name>A0A0W0VSR0_9GAMM</name>
<dbReference type="RefSeq" id="WP_051546257.1">
    <property type="nucleotide sequence ID" value="NZ_CAAAJD010000043.1"/>
</dbReference>
<dbReference type="PATRIC" id="fig|45067.4.peg.1001"/>
<keyword evidence="1" id="KW-0175">Coiled coil</keyword>
<dbReference type="Proteomes" id="UP000054869">
    <property type="component" value="Unassembled WGS sequence"/>
</dbReference>
<feature type="compositionally biased region" description="Polar residues" evidence="2">
    <location>
        <begin position="377"/>
        <end position="389"/>
    </location>
</feature>
<dbReference type="EMBL" id="LNYI01000018">
    <property type="protein sequence ID" value="KTD23005.1"/>
    <property type="molecule type" value="Genomic_DNA"/>
</dbReference>
<feature type="compositionally biased region" description="Basic and acidic residues" evidence="2">
    <location>
        <begin position="1"/>
        <end position="11"/>
    </location>
</feature>
<feature type="region of interest" description="Disordered" evidence="2">
    <location>
        <begin position="1"/>
        <end position="25"/>
    </location>
</feature>
<reference evidence="3 4" key="1">
    <citation type="submission" date="2015-11" db="EMBL/GenBank/DDBJ databases">
        <title>Genomic analysis of 38 Legionella species identifies large and diverse effector repertoires.</title>
        <authorList>
            <person name="Burstein D."/>
            <person name="Amaro F."/>
            <person name="Zusman T."/>
            <person name="Lifshitz Z."/>
            <person name="Cohen O."/>
            <person name="Gilbert J.A."/>
            <person name="Pupko T."/>
            <person name="Shuman H.A."/>
            <person name="Segal G."/>
        </authorList>
    </citation>
    <scope>NUCLEOTIDE SEQUENCE [LARGE SCALE GENOMIC DNA]</scope>
    <source>
        <strain evidence="3 4">ATCC 49751</strain>
    </source>
</reference>
<evidence type="ECO:0000313" key="4">
    <source>
        <dbReference type="Proteomes" id="UP000054869"/>
    </source>
</evidence>
<feature type="compositionally biased region" description="Polar residues" evidence="2">
    <location>
        <begin position="14"/>
        <end position="24"/>
    </location>
</feature>
<sequence length="414" mass="45409">MQQNQFKDKLGQFKQVNKGESPNDNNKELYLNIIRDLIAELDQAKGDIKEKNIILAQIKEADQKYLEAQGTPIIRHVLFTRHGLCSNNQKNYGLAPNSTVEESALQHMGKTDQSTSKLLSNAQAPTIVISPMIRALQTAAKIIPKNLQANLSIDPALSENTNAPSGSDIRSYDQLIQMRKDTSFFTSPLQKILFWLSTLFYSQSDFDNLKKKRDEAIDILAIAGHGITDESKNEDACRDVTLTGQQKIEKTNRLIHTAGNNDLWLIGHGKNFKAFFEATFGNESDFDYGETRSVYTIQSIKDNVSPGLFSPPYTLVVNQETGEIDGVYTGITKGVKVATSATPLPQEDYQGSLTTLGRGLGGKISPEGQPGNPLPQPNSVTMNGATNGNAMEPVSVEEGSRTDPGKIAIHVNVI</sequence>